<evidence type="ECO:0000256" key="5">
    <source>
        <dbReference type="ARBA" id="ARBA00022679"/>
    </source>
</evidence>
<evidence type="ECO:0000313" key="14">
    <source>
        <dbReference type="EMBL" id="NSX56776.1"/>
    </source>
</evidence>
<dbReference type="CDD" id="cd00082">
    <property type="entry name" value="HisKA"/>
    <property type="match status" value="1"/>
</dbReference>
<evidence type="ECO:0000256" key="2">
    <source>
        <dbReference type="ARBA" id="ARBA00004141"/>
    </source>
</evidence>
<dbReference type="GO" id="GO:0016301">
    <property type="term" value="F:kinase activity"/>
    <property type="evidence" value="ECO:0007669"/>
    <property type="project" value="UniProtKB-KW"/>
</dbReference>
<dbReference type="InterPro" id="IPR050428">
    <property type="entry name" value="TCS_sensor_his_kinase"/>
</dbReference>
<dbReference type="CDD" id="cd00075">
    <property type="entry name" value="HATPase"/>
    <property type="match status" value="1"/>
</dbReference>
<dbReference type="Gene3D" id="3.30.565.10">
    <property type="entry name" value="Histidine kinase-like ATPase, C-terminal domain"/>
    <property type="match status" value="1"/>
</dbReference>
<dbReference type="RefSeq" id="WP_174139927.1">
    <property type="nucleotide sequence ID" value="NZ_JABUFE010000018.1"/>
</dbReference>
<dbReference type="PANTHER" id="PTHR45436">
    <property type="entry name" value="SENSOR HISTIDINE KINASE YKOH"/>
    <property type="match status" value="1"/>
</dbReference>
<dbReference type="PROSITE" id="PS50885">
    <property type="entry name" value="HAMP"/>
    <property type="match status" value="1"/>
</dbReference>
<evidence type="ECO:0000256" key="1">
    <source>
        <dbReference type="ARBA" id="ARBA00000085"/>
    </source>
</evidence>
<keyword evidence="4" id="KW-0597">Phosphoprotein</keyword>
<dbReference type="InterPro" id="IPR004358">
    <property type="entry name" value="Sig_transdc_His_kin-like_C"/>
</dbReference>
<dbReference type="SUPFAM" id="SSF55874">
    <property type="entry name" value="ATPase domain of HSP90 chaperone/DNA topoisomerase II/histidine kinase"/>
    <property type="match status" value="1"/>
</dbReference>
<evidence type="ECO:0000256" key="7">
    <source>
        <dbReference type="ARBA" id="ARBA00022777"/>
    </source>
</evidence>
<evidence type="ECO:0000256" key="9">
    <source>
        <dbReference type="ARBA" id="ARBA00023012"/>
    </source>
</evidence>
<gene>
    <name evidence="14" type="ORF">HRQ87_18490</name>
</gene>
<evidence type="ECO:0000256" key="6">
    <source>
        <dbReference type="ARBA" id="ARBA00022692"/>
    </source>
</evidence>
<name>A0ABX2IV31_9RHOB</name>
<feature type="transmembrane region" description="Helical" evidence="11">
    <location>
        <begin position="12"/>
        <end position="29"/>
    </location>
</feature>
<keyword evidence="6 11" id="KW-0812">Transmembrane</keyword>
<proteinExistence type="predicted"/>
<feature type="transmembrane region" description="Helical" evidence="11">
    <location>
        <begin position="176"/>
        <end position="197"/>
    </location>
</feature>
<dbReference type="PANTHER" id="PTHR45436:SF15">
    <property type="entry name" value="SENSOR HISTIDINE KINASE CUSS"/>
    <property type="match status" value="1"/>
</dbReference>
<evidence type="ECO:0000256" key="8">
    <source>
        <dbReference type="ARBA" id="ARBA00022989"/>
    </source>
</evidence>
<keyword evidence="15" id="KW-1185">Reference proteome</keyword>
<dbReference type="SMART" id="SM00387">
    <property type="entry name" value="HATPase_c"/>
    <property type="match status" value="1"/>
</dbReference>
<keyword evidence="7 14" id="KW-0418">Kinase</keyword>
<feature type="domain" description="Histidine kinase" evidence="12">
    <location>
        <begin position="257"/>
        <end position="459"/>
    </location>
</feature>
<protein>
    <recommendedName>
        <fullName evidence="3">histidine kinase</fullName>
        <ecNumber evidence="3">2.7.13.3</ecNumber>
    </recommendedName>
</protein>
<dbReference type="PROSITE" id="PS50109">
    <property type="entry name" value="HIS_KIN"/>
    <property type="match status" value="1"/>
</dbReference>
<evidence type="ECO:0000313" key="15">
    <source>
        <dbReference type="Proteomes" id="UP000777935"/>
    </source>
</evidence>
<dbReference type="InterPro" id="IPR036890">
    <property type="entry name" value="HATPase_C_sf"/>
</dbReference>
<comment type="caution">
    <text evidence="14">The sequence shown here is derived from an EMBL/GenBank/DDBJ whole genome shotgun (WGS) entry which is preliminary data.</text>
</comment>
<evidence type="ECO:0000256" key="4">
    <source>
        <dbReference type="ARBA" id="ARBA00022553"/>
    </source>
</evidence>
<sequence>MSGSSIRFQLSLRFGLLALIGVLIAAYAITRQIRHLDDLVQEVALGHQIEDLANALGRDADGMPTLDLPPRLLRLYEEQHNGSVFVIRNQTGQVLFDDGDNALKILEPGFTFPSFFHYFQAVDMSPEEARGLDPQRFGMTERVNTDIGEVFITVAQHRVADDFLSRAVAIELVDDAILVGGPLLILFILAGFGVVSYSTRGLSFLSEKARDIGPQTIRTRLPVHAAPTEVMPLAHAFNEAMDRVAEGYDNQQRFTIDAAHQLKTPLAVLRARLETIAPFAGRDLLEVDLSHMETLIQQLLTSARISVVNISPDETITLNALAQEVVVALAPIAIEQGKTLELERPDVPVVVMGESHLAMEAIRNLVNNAINHTADGTTVTVRVSEPHKLQVLDRGPGVPDSEKKHIFMPFSQGRKPTRNGTGMGLAIVSQIMQVHFGKVTVKDRDGGGAVFTLHFSPPLVRQAEE</sequence>
<dbReference type="SUPFAM" id="SSF47384">
    <property type="entry name" value="Homodimeric domain of signal transducing histidine kinase"/>
    <property type="match status" value="1"/>
</dbReference>
<evidence type="ECO:0000259" key="13">
    <source>
        <dbReference type="PROSITE" id="PS50885"/>
    </source>
</evidence>
<comment type="catalytic activity">
    <reaction evidence="1">
        <text>ATP + protein L-histidine = ADP + protein N-phospho-L-histidine.</text>
        <dbReference type="EC" id="2.7.13.3"/>
    </reaction>
</comment>
<organism evidence="14 15">
    <name type="scientific">Parasulfitobacter algicola</name>
    <dbReference type="NCBI Taxonomy" id="2614809"/>
    <lineage>
        <taxon>Bacteria</taxon>
        <taxon>Pseudomonadati</taxon>
        <taxon>Pseudomonadota</taxon>
        <taxon>Alphaproteobacteria</taxon>
        <taxon>Rhodobacterales</taxon>
        <taxon>Roseobacteraceae</taxon>
        <taxon>Parasulfitobacter</taxon>
    </lineage>
</organism>
<evidence type="ECO:0000256" key="3">
    <source>
        <dbReference type="ARBA" id="ARBA00012438"/>
    </source>
</evidence>
<dbReference type="Pfam" id="PF02518">
    <property type="entry name" value="HATPase_c"/>
    <property type="match status" value="1"/>
</dbReference>
<keyword evidence="8 11" id="KW-1133">Transmembrane helix</keyword>
<keyword evidence="5" id="KW-0808">Transferase</keyword>
<dbReference type="Gene3D" id="1.10.287.130">
    <property type="match status" value="1"/>
</dbReference>
<comment type="subcellular location">
    <subcellularLocation>
        <location evidence="2">Membrane</location>
        <topology evidence="2">Multi-pass membrane protein</topology>
    </subcellularLocation>
</comment>
<evidence type="ECO:0000256" key="11">
    <source>
        <dbReference type="SAM" id="Phobius"/>
    </source>
</evidence>
<dbReference type="PRINTS" id="PR00344">
    <property type="entry name" value="BCTRLSENSOR"/>
</dbReference>
<evidence type="ECO:0000256" key="10">
    <source>
        <dbReference type="ARBA" id="ARBA00023136"/>
    </source>
</evidence>
<evidence type="ECO:0000259" key="12">
    <source>
        <dbReference type="PROSITE" id="PS50109"/>
    </source>
</evidence>
<dbReference type="InterPro" id="IPR003594">
    <property type="entry name" value="HATPase_dom"/>
</dbReference>
<feature type="domain" description="HAMP" evidence="13">
    <location>
        <begin position="196"/>
        <end position="249"/>
    </location>
</feature>
<dbReference type="InterPro" id="IPR003660">
    <property type="entry name" value="HAMP_dom"/>
</dbReference>
<dbReference type="EC" id="2.7.13.3" evidence="3"/>
<dbReference type="Proteomes" id="UP000777935">
    <property type="component" value="Unassembled WGS sequence"/>
</dbReference>
<keyword evidence="10 11" id="KW-0472">Membrane</keyword>
<reference evidence="14 15" key="1">
    <citation type="submission" date="2020-06" db="EMBL/GenBank/DDBJ databases">
        <title>Sulfitobacter algicola sp. nov., isolated from green algae.</title>
        <authorList>
            <person name="Wang C."/>
        </authorList>
    </citation>
    <scope>NUCLEOTIDE SEQUENCE [LARGE SCALE GENOMIC DNA]</scope>
    <source>
        <strain evidence="14 15">1151</strain>
    </source>
</reference>
<dbReference type="InterPro" id="IPR036097">
    <property type="entry name" value="HisK_dim/P_sf"/>
</dbReference>
<dbReference type="InterPro" id="IPR005467">
    <property type="entry name" value="His_kinase_dom"/>
</dbReference>
<dbReference type="InterPro" id="IPR003661">
    <property type="entry name" value="HisK_dim/P_dom"/>
</dbReference>
<dbReference type="EMBL" id="JABUFE010000018">
    <property type="protein sequence ID" value="NSX56776.1"/>
    <property type="molecule type" value="Genomic_DNA"/>
</dbReference>
<keyword evidence="9" id="KW-0902">Two-component regulatory system</keyword>
<accession>A0ABX2IV31</accession>